<dbReference type="Proteomes" id="UP000186513">
    <property type="component" value="Unassembled WGS sequence"/>
</dbReference>
<dbReference type="STRING" id="1121279.SAMN02745887_02589"/>
<dbReference type="PANTHER" id="PTHR38013">
    <property type="entry name" value="GLYCOPROTEIN/POLYSACCHARIDE METABOLISM"/>
    <property type="match status" value="1"/>
</dbReference>
<dbReference type="AlphaFoldDB" id="A0A1K2HM73"/>
<name>A0A1K2HM73_9NEIS</name>
<dbReference type="InterPro" id="IPR038670">
    <property type="entry name" value="HslJ-like_sf"/>
</dbReference>
<evidence type="ECO:0000313" key="4">
    <source>
        <dbReference type="Proteomes" id="UP000186513"/>
    </source>
</evidence>
<evidence type="ECO:0000313" key="3">
    <source>
        <dbReference type="EMBL" id="SFZ77789.1"/>
    </source>
</evidence>
<feature type="signal peptide" evidence="1">
    <location>
        <begin position="1"/>
        <end position="19"/>
    </location>
</feature>
<feature type="chain" id="PRO_5013244717" evidence="1">
    <location>
        <begin position="20"/>
        <end position="251"/>
    </location>
</feature>
<accession>A0A1K2HM73</accession>
<dbReference type="InterPro" id="IPR053196">
    <property type="entry name" value="Lipoprotein_YbaY-like"/>
</dbReference>
<dbReference type="EMBL" id="FPKR01000010">
    <property type="protein sequence ID" value="SFZ77789.1"/>
    <property type="molecule type" value="Genomic_DNA"/>
</dbReference>
<dbReference type="RefSeq" id="WP_072429097.1">
    <property type="nucleotide sequence ID" value="NZ_FPKR01000010.1"/>
</dbReference>
<dbReference type="OrthoDB" id="423130at2"/>
<keyword evidence="4" id="KW-1185">Reference proteome</keyword>
<protein>
    <submittedName>
        <fullName evidence="3">Putative lipoprotein</fullName>
    </submittedName>
</protein>
<feature type="domain" description="DUF306" evidence="2">
    <location>
        <begin position="135"/>
        <end position="244"/>
    </location>
</feature>
<dbReference type="InterPro" id="IPR039366">
    <property type="entry name" value="Pilotin"/>
</dbReference>
<evidence type="ECO:0000256" key="1">
    <source>
        <dbReference type="SAM" id="SignalP"/>
    </source>
</evidence>
<dbReference type="Gene3D" id="2.40.128.270">
    <property type="match status" value="1"/>
</dbReference>
<keyword evidence="1" id="KW-0732">Signal</keyword>
<keyword evidence="3" id="KW-0449">Lipoprotein</keyword>
<organism evidence="3 4">
    <name type="scientific">Chitinimonas taiwanensis DSM 18899</name>
    <dbReference type="NCBI Taxonomy" id="1121279"/>
    <lineage>
        <taxon>Bacteria</taxon>
        <taxon>Pseudomonadati</taxon>
        <taxon>Pseudomonadota</taxon>
        <taxon>Betaproteobacteria</taxon>
        <taxon>Neisseriales</taxon>
        <taxon>Chitinibacteraceae</taxon>
        <taxon>Chitinimonas</taxon>
    </lineage>
</organism>
<dbReference type="InterPro" id="IPR005184">
    <property type="entry name" value="DUF306_Meta_HslJ"/>
</dbReference>
<gene>
    <name evidence="3" type="ORF">SAMN02745887_02589</name>
</gene>
<dbReference type="Pfam" id="PF03724">
    <property type="entry name" value="META"/>
    <property type="match status" value="1"/>
</dbReference>
<proteinExistence type="predicted"/>
<sequence length="251" mass="26799">MRILLLALLGSLFSGPALAEVVLSGSASYPAKMTLPVDAVFEVQLQDVSLADAPAKVIARSTQISPGKSPLAFSLRFDNKPLNPKHSYALHARVSVDGKLVLITDTRYTVKADGSDAAQNLELVKVSEADVKATPLQDSYWRLVQLNGEQVISAKLPNEPHLLLSSAGRRASGSTGCNRILAGYALVGSGIHFTGLGSSRMACPDGAAIEQAFLDALLKTKRWKLEANQLSLLDAQRKLLMVFRAGTPPKP</sequence>
<dbReference type="PANTHER" id="PTHR38013:SF1">
    <property type="entry name" value="GLYCOPROTEIN_POLYSACCHARIDE METABOLISM"/>
    <property type="match status" value="1"/>
</dbReference>
<reference evidence="3 4" key="1">
    <citation type="submission" date="2016-11" db="EMBL/GenBank/DDBJ databases">
        <authorList>
            <person name="Jaros S."/>
            <person name="Januszkiewicz K."/>
            <person name="Wedrychowicz H."/>
        </authorList>
    </citation>
    <scope>NUCLEOTIDE SEQUENCE [LARGE SCALE GENOMIC DNA]</scope>
    <source>
        <strain evidence="3 4">DSM 18899</strain>
    </source>
</reference>
<evidence type="ECO:0000259" key="2">
    <source>
        <dbReference type="Pfam" id="PF03724"/>
    </source>
</evidence>
<dbReference type="Pfam" id="PF09619">
    <property type="entry name" value="YscW"/>
    <property type="match status" value="1"/>
</dbReference>